<dbReference type="RefSeq" id="WP_012373177.1">
    <property type="nucleotide sequence ID" value="NC_010571.1"/>
</dbReference>
<dbReference type="EMBL" id="CP001032">
    <property type="protein sequence ID" value="ACB73639.1"/>
    <property type="molecule type" value="Genomic_DNA"/>
</dbReference>
<protein>
    <recommendedName>
        <fullName evidence="1">ASCH domain-containing protein</fullName>
    </recommendedName>
</protein>
<feature type="domain" description="ASCH" evidence="1">
    <location>
        <begin position="7"/>
        <end position="77"/>
    </location>
</feature>
<dbReference type="KEGG" id="ote:Oter_0349"/>
<reference evidence="2 3" key="1">
    <citation type="journal article" date="2011" name="J. Bacteriol.">
        <title>Genome sequence of the verrucomicrobium Opitutus terrae PB90-1, an abundant inhabitant of rice paddy soil ecosystems.</title>
        <authorList>
            <person name="van Passel M.W."/>
            <person name="Kant R."/>
            <person name="Palva A."/>
            <person name="Copeland A."/>
            <person name="Lucas S."/>
            <person name="Lapidus A."/>
            <person name="Glavina del Rio T."/>
            <person name="Pitluck S."/>
            <person name="Goltsman E."/>
            <person name="Clum A."/>
            <person name="Sun H."/>
            <person name="Schmutz J."/>
            <person name="Larimer F.W."/>
            <person name="Land M.L."/>
            <person name="Hauser L."/>
            <person name="Kyrpides N."/>
            <person name="Mikhailova N."/>
            <person name="Richardson P.P."/>
            <person name="Janssen P.H."/>
            <person name="de Vos W.M."/>
            <person name="Smidt H."/>
        </authorList>
    </citation>
    <scope>NUCLEOTIDE SEQUENCE [LARGE SCALE GENOMIC DNA]</scope>
    <source>
        <strain evidence="3">DSM 11246 / JCM 15787 / PB90-1</strain>
    </source>
</reference>
<dbReference type="HOGENOM" id="CLU_135561_0_0_0"/>
<proteinExistence type="predicted"/>
<gene>
    <name evidence="2" type="ordered locus">Oter_0349</name>
</gene>
<evidence type="ECO:0000313" key="3">
    <source>
        <dbReference type="Proteomes" id="UP000007013"/>
    </source>
</evidence>
<accession>B1ZQF9</accession>
<organism evidence="2 3">
    <name type="scientific">Opitutus terrae (strain DSM 11246 / JCM 15787 / PB90-1)</name>
    <dbReference type="NCBI Taxonomy" id="452637"/>
    <lineage>
        <taxon>Bacteria</taxon>
        <taxon>Pseudomonadati</taxon>
        <taxon>Verrucomicrobiota</taxon>
        <taxon>Opitutia</taxon>
        <taxon>Opitutales</taxon>
        <taxon>Opitutaceae</taxon>
        <taxon>Opitutus</taxon>
    </lineage>
</organism>
<dbReference type="eggNOG" id="COG4933">
    <property type="taxonomic scope" value="Bacteria"/>
</dbReference>
<dbReference type="InterPro" id="IPR007374">
    <property type="entry name" value="ASCH_domain"/>
</dbReference>
<dbReference type="Proteomes" id="UP000007013">
    <property type="component" value="Chromosome"/>
</dbReference>
<dbReference type="InterPro" id="IPR015947">
    <property type="entry name" value="PUA-like_sf"/>
</dbReference>
<keyword evidence="3" id="KW-1185">Reference proteome</keyword>
<name>B1ZQF9_OPITP</name>
<dbReference type="Gene3D" id="2.30.130.30">
    <property type="entry name" value="Hypothetical protein"/>
    <property type="match status" value="1"/>
</dbReference>
<dbReference type="Pfam" id="PF04266">
    <property type="entry name" value="ASCH"/>
    <property type="match status" value="1"/>
</dbReference>
<dbReference type="SUPFAM" id="SSF88697">
    <property type="entry name" value="PUA domain-like"/>
    <property type="match status" value="1"/>
</dbReference>
<evidence type="ECO:0000259" key="1">
    <source>
        <dbReference type="Pfam" id="PF04266"/>
    </source>
</evidence>
<dbReference type="OrthoDB" id="9800495at2"/>
<dbReference type="STRING" id="452637.Oter_0349"/>
<dbReference type="AlphaFoldDB" id="B1ZQF9"/>
<sequence length="163" mass="18809">MNKVLLLSIRPEFSEKIFSGKKRVELRRLRPSVEAGDLVLVYTSSPQCELTGAFVVTEVQSATPDELWDKVRRACALSRRQFDDYYRGSKRAYGIRIGRAWRLDRPLKLACMRKRSERFHPPQSYRYLAPNELGTLMPTLTARGLLLAQKREHSAARRQSVIS</sequence>
<evidence type="ECO:0000313" key="2">
    <source>
        <dbReference type="EMBL" id="ACB73639.1"/>
    </source>
</evidence>